<dbReference type="Proteomes" id="UP000198781">
    <property type="component" value="Unassembled WGS sequence"/>
</dbReference>
<dbReference type="InterPro" id="IPR001932">
    <property type="entry name" value="PPM-type_phosphatase-like_dom"/>
</dbReference>
<dbReference type="InterPro" id="IPR036457">
    <property type="entry name" value="PPM-type-like_dom_sf"/>
</dbReference>
<dbReference type="InterPro" id="IPR036890">
    <property type="entry name" value="HATPase_C_sf"/>
</dbReference>
<dbReference type="SMART" id="SM00331">
    <property type="entry name" value="PP2C_SIG"/>
    <property type="match status" value="1"/>
</dbReference>
<protein>
    <submittedName>
        <fullName evidence="2">Anti-sigma regulatory factor (Ser/Thr protein kinase)</fullName>
    </submittedName>
</protein>
<organism evidence="2 3">
    <name type="scientific">Paracidovorax valerianellae</name>
    <dbReference type="NCBI Taxonomy" id="187868"/>
    <lineage>
        <taxon>Bacteria</taxon>
        <taxon>Pseudomonadati</taxon>
        <taxon>Pseudomonadota</taxon>
        <taxon>Betaproteobacteria</taxon>
        <taxon>Burkholderiales</taxon>
        <taxon>Comamonadaceae</taxon>
        <taxon>Paracidovorax</taxon>
    </lineage>
</organism>
<dbReference type="Gene3D" id="3.30.565.10">
    <property type="entry name" value="Histidine kinase-like ATPase, C-terminal domain"/>
    <property type="match status" value="1"/>
</dbReference>
<dbReference type="EMBL" id="FMZC01000001">
    <property type="protein sequence ID" value="SDC18440.1"/>
    <property type="molecule type" value="Genomic_DNA"/>
</dbReference>
<evidence type="ECO:0000313" key="2">
    <source>
        <dbReference type="EMBL" id="SDC18440.1"/>
    </source>
</evidence>
<dbReference type="InterPro" id="IPR039248">
    <property type="entry name" value="Ptase_RsbX"/>
</dbReference>
<keyword evidence="2" id="KW-0808">Transferase</keyword>
<accession>A0A1G6JI82</accession>
<gene>
    <name evidence="2" type="ORF">SAMN05192589_101410</name>
</gene>
<dbReference type="InterPro" id="IPR003594">
    <property type="entry name" value="HATPase_dom"/>
</dbReference>
<keyword evidence="3" id="KW-1185">Reference proteome</keyword>
<dbReference type="AlphaFoldDB" id="A0A1G6JI82"/>
<dbReference type="PANTHER" id="PTHR35801">
    <property type="entry name" value="PHOSPHOSERINE PHOSPHATASE RSBX"/>
    <property type="match status" value="1"/>
</dbReference>
<dbReference type="SUPFAM" id="SSF55874">
    <property type="entry name" value="ATPase domain of HSP90 chaperone/DNA topoisomerase II/histidine kinase"/>
    <property type="match status" value="1"/>
</dbReference>
<dbReference type="Gene3D" id="3.60.40.10">
    <property type="entry name" value="PPM-type phosphatase domain"/>
    <property type="match status" value="1"/>
</dbReference>
<dbReference type="STRING" id="187868.SAMN05192589_101410"/>
<reference evidence="2 3" key="1">
    <citation type="submission" date="2016-10" db="EMBL/GenBank/DDBJ databases">
        <authorList>
            <person name="de Groot N.N."/>
        </authorList>
    </citation>
    <scope>NUCLEOTIDE SEQUENCE [LARGE SCALE GENOMIC DNA]</scope>
    <source>
        <strain evidence="2 3">DSM 16619</strain>
    </source>
</reference>
<dbReference type="RefSeq" id="WP_092739764.1">
    <property type="nucleotide sequence ID" value="NZ_FMZC01000001.1"/>
</dbReference>
<dbReference type="PANTHER" id="PTHR35801:SF1">
    <property type="entry name" value="PHOSPHOSERINE PHOSPHATASE RSBX"/>
    <property type="match status" value="1"/>
</dbReference>
<dbReference type="Pfam" id="PF07228">
    <property type="entry name" value="SpoIIE"/>
    <property type="match status" value="1"/>
</dbReference>
<dbReference type="GO" id="GO:0016301">
    <property type="term" value="F:kinase activity"/>
    <property type="evidence" value="ECO:0007669"/>
    <property type="project" value="UniProtKB-KW"/>
</dbReference>
<evidence type="ECO:0000313" key="3">
    <source>
        <dbReference type="Proteomes" id="UP000198781"/>
    </source>
</evidence>
<dbReference type="Pfam" id="PF13581">
    <property type="entry name" value="HATPase_c_2"/>
    <property type="match status" value="1"/>
</dbReference>
<sequence length="351" mass="36813">MEVEAATGNSPRLLMGWTHTAFPMGDASRVGEARRFAAHASAALGWGDTDSGRLSIVVTELANNLHLHAREGQLLIAAVPALNLVEVIAIDHGPGIDDLPQSMRDGYSTGGTQGTGLGAVKRLADDFDIHSSVPQGTACVARVRQRKDGGDGPVVPPQSLRVGAIRLPLAGEAVCGDAWAVALDGPRAALFVADGLGHGTEAAKASGAAAQVFLDGPFGDLREQLERMHVELQTTRGAAICCLRLDIDAAKVVSSGVGNVVARVVSGLSDRSIATQHGTVGMTMRRPQETATELPSYALLIVHSDGLETRWHSSNIQRLLGSDPTLVAAVLLRDHHRARDDATVVVVQNTQ</sequence>
<proteinExistence type="predicted"/>
<dbReference type="SUPFAM" id="SSF81606">
    <property type="entry name" value="PP2C-like"/>
    <property type="match status" value="1"/>
</dbReference>
<evidence type="ECO:0000259" key="1">
    <source>
        <dbReference type="SMART" id="SM00331"/>
    </source>
</evidence>
<feature type="domain" description="PPM-type phosphatase" evidence="1">
    <location>
        <begin position="160"/>
        <end position="349"/>
    </location>
</feature>
<keyword evidence="2" id="KW-0418">Kinase</keyword>
<dbReference type="OrthoDB" id="479131at2"/>
<name>A0A1G6JI82_9BURK</name>